<dbReference type="InterPro" id="IPR007274">
    <property type="entry name" value="Cop_transporter"/>
</dbReference>
<keyword evidence="4" id="KW-0186">Copper</keyword>
<keyword evidence="6" id="KW-1185">Reference proteome</keyword>
<dbReference type="OrthoDB" id="73901at2759"/>
<dbReference type="GO" id="GO:0005375">
    <property type="term" value="F:copper ion transmembrane transporter activity"/>
    <property type="evidence" value="ECO:0007669"/>
    <property type="project" value="UniProtKB-UniRule"/>
</dbReference>
<comment type="subcellular location">
    <subcellularLocation>
        <location evidence="4">Membrane</location>
        <topology evidence="4">Multi-pass membrane protein</topology>
    </subcellularLocation>
</comment>
<evidence type="ECO:0000256" key="1">
    <source>
        <dbReference type="ARBA" id="ARBA00022692"/>
    </source>
</evidence>
<sequence length="160" mass="17802">MDMDMDGHSSSMSDMAMGGMAMGDAKPMGPVSSMGGDMSMGNMSMGEMPMSGMSMSSMSMVFFNSMKTTLYTSMWTPNSTSSYAATCFFLIFLASSHRFLFASKSRLEMYWNSNHGSEMDYEEDSITMKKRKMTTPPWRLTVDPLRAILDTMIVAIGFFL</sequence>
<keyword evidence="3 4" id="KW-0472">Membrane</keyword>
<proteinExistence type="inferred from homology"/>
<keyword evidence="4" id="KW-0406">Ion transport</keyword>
<evidence type="ECO:0000256" key="4">
    <source>
        <dbReference type="RuleBase" id="RU367022"/>
    </source>
</evidence>
<protein>
    <recommendedName>
        <fullName evidence="4">Copper transport protein</fullName>
    </recommendedName>
</protein>
<evidence type="ECO:0000313" key="6">
    <source>
        <dbReference type="Proteomes" id="UP000237438"/>
    </source>
</evidence>
<dbReference type="AlphaFoldDB" id="A0A2S4PLD0"/>
<dbReference type="Proteomes" id="UP000237438">
    <property type="component" value="Unassembled WGS sequence"/>
</dbReference>
<evidence type="ECO:0000256" key="2">
    <source>
        <dbReference type="ARBA" id="ARBA00022989"/>
    </source>
</evidence>
<keyword evidence="4" id="KW-0813">Transport</keyword>
<comment type="caution">
    <text evidence="5">The sequence shown here is derived from an EMBL/GenBank/DDBJ whole genome shotgun (WGS) entry which is preliminary data.</text>
</comment>
<evidence type="ECO:0000313" key="5">
    <source>
        <dbReference type="EMBL" id="POS82840.1"/>
    </source>
</evidence>
<reference evidence="5 6" key="1">
    <citation type="submission" date="2017-10" db="EMBL/GenBank/DDBJ databases">
        <title>Development of genomic resources for the powdery mildew, Erysiphe pulchra.</title>
        <authorList>
            <person name="Wadl P.A."/>
            <person name="Mack B.M."/>
            <person name="Moore G."/>
            <person name="Beltz S.B."/>
        </authorList>
    </citation>
    <scope>NUCLEOTIDE SEQUENCE [LARGE SCALE GENOMIC DNA]</scope>
    <source>
        <strain evidence="5">Cflorida</strain>
    </source>
</reference>
<evidence type="ECO:0000256" key="3">
    <source>
        <dbReference type="ARBA" id="ARBA00023136"/>
    </source>
</evidence>
<accession>A0A2S4PLD0</accession>
<dbReference type="STRING" id="225359.A0A2S4PLD0"/>
<dbReference type="GO" id="GO:0016020">
    <property type="term" value="C:membrane"/>
    <property type="evidence" value="ECO:0007669"/>
    <property type="project" value="UniProtKB-SubCell"/>
</dbReference>
<keyword evidence="4" id="KW-0187">Copper transport</keyword>
<name>A0A2S4PLD0_9PEZI</name>
<keyword evidence="1" id="KW-0812">Transmembrane</keyword>
<dbReference type="Pfam" id="PF04145">
    <property type="entry name" value="Ctr"/>
    <property type="match status" value="1"/>
</dbReference>
<keyword evidence="2" id="KW-1133">Transmembrane helix</keyword>
<comment type="similarity">
    <text evidence="4">Belongs to the copper transporter (Ctr) (TC 1.A.56) family. SLC31A subfamily.</text>
</comment>
<organism evidence="5 6">
    <name type="scientific">Erysiphe pulchra</name>
    <dbReference type="NCBI Taxonomy" id="225359"/>
    <lineage>
        <taxon>Eukaryota</taxon>
        <taxon>Fungi</taxon>
        <taxon>Dikarya</taxon>
        <taxon>Ascomycota</taxon>
        <taxon>Pezizomycotina</taxon>
        <taxon>Leotiomycetes</taxon>
        <taxon>Erysiphales</taxon>
        <taxon>Erysiphaceae</taxon>
        <taxon>Erysiphe</taxon>
    </lineage>
</organism>
<gene>
    <name evidence="5" type="ORF">EPUL_006448</name>
</gene>
<dbReference type="EMBL" id="PEDP01002199">
    <property type="protein sequence ID" value="POS82840.1"/>
    <property type="molecule type" value="Genomic_DNA"/>
</dbReference>